<dbReference type="Proteomes" id="UP000609172">
    <property type="component" value="Unassembled WGS sequence"/>
</dbReference>
<keyword evidence="2" id="KW-1185">Reference proteome</keyword>
<accession>A0A934PIN2</accession>
<evidence type="ECO:0008006" key="3">
    <source>
        <dbReference type="Google" id="ProtNLM"/>
    </source>
</evidence>
<evidence type="ECO:0000313" key="2">
    <source>
        <dbReference type="Proteomes" id="UP000609172"/>
    </source>
</evidence>
<protein>
    <recommendedName>
        <fullName evidence="3">Glycosyltransferase involved in cell wall biosynthesis</fullName>
    </recommendedName>
</protein>
<sequence>MKILFICGSAEQGKDGVGDYTRRLCGKLIGLGHDAQILSLCDRHAPKFINENQEIEGNKIFVHRIPKEIDQNRRYNWTQCVLRKFQPDWISLQYVPHSFNPKGLPFWLPSFLKKINRGYYWHVMFHEIWLGIDVESPFKHKFIGKLQQWIAKRIIKNTSSNSINTQNKLYQFFLNEHNINAKILPIYSNIPLKTVEKDAKSHTQFVLFGSIHPQAPFECFIKDLLKIQSVFSKPIKFVFIGNNGVELSTYKEILKQHQIKYEVYGIQSEEIISNVLFNSDFGISTTPYFQTEKSGVFAAYKEHFLTTISVSRQWTPTRGQYIIPQIIKYEKNNLKLSYLNLQTNEVNNLAQLFINSISIS</sequence>
<gene>
    <name evidence="1" type="ORF">I5M07_03050</name>
</gene>
<dbReference type="EMBL" id="JAEHFV010000001">
    <property type="protein sequence ID" value="MBK0368801.1"/>
    <property type="molecule type" value="Genomic_DNA"/>
</dbReference>
<dbReference type="Gene3D" id="3.40.50.2000">
    <property type="entry name" value="Glycogen Phosphorylase B"/>
    <property type="match status" value="2"/>
</dbReference>
<comment type="caution">
    <text evidence="1">The sequence shown here is derived from an EMBL/GenBank/DDBJ whole genome shotgun (WGS) entry which is preliminary data.</text>
</comment>
<reference evidence="1" key="1">
    <citation type="submission" date="2020-12" db="EMBL/GenBank/DDBJ databases">
        <title>Bacterial novel species Flavobacterium sp. SE-1-e isolated from soil.</title>
        <authorList>
            <person name="Jung H.-Y."/>
        </authorList>
    </citation>
    <scope>NUCLEOTIDE SEQUENCE</scope>
    <source>
        <strain evidence="1">SE-1-e</strain>
    </source>
</reference>
<dbReference type="RefSeq" id="WP_200104715.1">
    <property type="nucleotide sequence ID" value="NZ_JAEHFV010000001.1"/>
</dbReference>
<evidence type="ECO:0000313" key="1">
    <source>
        <dbReference type="EMBL" id="MBK0368801.1"/>
    </source>
</evidence>
<organism evidence="1 2">
    <name type="scientific">Flavobacterium agrisoli</name>
    <dbReference type="NCBI Taxonomy" id="2793066"/>
    <lineage>
        <taxon>Bacteria</taxon>
        <taxon>Pseudomonadati</taxon>
        <taxon>Bacteroidota</taxon>
        <taxon>Flavobacteriia</taxon>
        <taxon>Flavobacteriales</taxon>
        <taxon>Flavobacteriaceae</taxon>
        <taxon>Flavobacterium</taxon>
    </lineage>
</organism>
<name>A0A934PIN2_9FLAO</name>
<proteinExistence type="predicted"/>
<dbReference type="SUPFAM" id="SSF53756">
    <property type="entry name" value="UDP-Glycosyltransferase/glycogen phosphorylase"/>
    <property type="match status" value="1"/>
</dbReference>
<dbReference type="AlphaFoldDB" id="A0A934PIN2"/>